<dbReference type="RefSeq" id="YP_002003413.1">
    <property type="nucleotide sequence ID" value="NC_011039.1"/>
</dbReference>
<protein>
    <submittedName>
        <fullName evidence="1">Uncharacterized protein</fullName>
    </submittedName>
</protein>
<accession>B3VM82</accession>
<evidence type="ECO:0000313" key="1">
    <source>
        <dbReference type="EMBL" id="ACF05152.1"/>
    </source>
</evidence>
<name>B3VM82_9CAUD</name>
<dbReference type="KEGG" id="vg:6450073"/>
<dbReference type="OrthoDB" id="39275at10239"/>
<evidence type="ECO:0000313" key="2">
    <source>
        <dbReference type="Proteomes" id="UP000000621"/>
    </source>
</evidence>
<dbReference type="EMBL" id="EU770222">
    <property type="protein sequence ID" value="ACF05152.1"/>
    <property type="molecule type" value="Genomic_DNA"/>
</dbReference>
<dbReference type="Proteomes" id="UP000000621">
    <property type="component" value="Segment"/>
</dbReference>
<gene>
    <name evidence="1" type="ORF">PREDATOR_55</name>
</gene>
<organism evidence="1 2">
    <name type="scientific">Mycobacterium phage Predator</name>
    <dbReference type="NCBI Taxonomy" id="543153"/>
    <lineage>
        <taxon>Viruses</taxon>
        <taxon>Duplodnaviria</taxon>
        <taxon>Heunggongvirae</taxon>
        <taxon>Uroviricota</taxon>
        <taxon>Caudoviricetes</taxon>
        <taxon>Predatorvirus</taxon>
        <taxon>Predatorvirus predator</taxon>
    </lineage>
</organism>
<reference evidence="1 2" key="1">
    <citation type="submission" date="2008-05" db="EMBL/GenBank/DDBJ databases">
        <authorList>
            <person name="Weber R.J."/>
            <person name="Jacobs-Sera D."/>
            <person name="Houtz J."/>
            <person name="Hendrix R.W."/>
            <person name="Hatfull G.H."/>
        </authorList>
    </citation>
    <scope>NUCLEOTIDE SEQUENCE [LARGE SCALE GENOMIC DNA]</scope>
</reference>
<proteinExistence type="predicted"/>
<keyword evidence="2" id="KW-1185">Reference proteome</keyword>
<sequence length="84" mass="9125">MPLDSLNGVIDPIQYSSARSVRVREPEDSSKQHSAVYGSLAVYVDSITESQAVIDAWPKIVEAAAEVARSVIGAHRAESQEKQE</sequence>